<feature type="transmembrane region" description="Helical" evidence="5">
    <location>
        <begin position="161"/>
        <end position="178"/>
    </location>
</feature>
<keyword evidence="7" id="KW-0436">Ligase</keyword>
<protein>
    <submittedName>
        <fullName evidence="7">O-antigen ligase family protein</fullName>
    </submittedName>
</protein>
<feature type="transmembrane region" description="Helical" evidence="5">
    <location>
        <begin position="316"/>
        <end position="339"/>
    </location>
</feature>
<comment type="caution">
    <text evidence="7">The sequence shown here is derived from an EMBL/GenBank/DDBJ whole genome shotgun (WGS) entry which is preliminary data.</text>
</comment>
<sequence>MTTAGETRPGLVVLIAFFVTLSGRFTLDRVGFDVPVVNDVRVPLFLVLLLSLFLEAYHTGGHPVEGGQALLGILALLGYQAMSVFWVPPGSVTGPMLGDLLAIAGLLVVYFNLAAWDRDQVTATTLKLFHAAAWVYFLAAASGRGHQANGRWAALGGGPNVFIRIMILGMITSLYLYLRSGENLIWLVPIPAFLFGAIASGSRGGIVALGVTIAVALLAIRPRIDFDRIAKPLALVAVLGTVLVITAGPSIAGYVQSRFVEATIGQGYASSRDVLFQMALRIFFQHPILGTGLNGFYTVTDLGFGERYVHNLPLSIAAEGGFVGLALLLTAWLGLWHAYTRVPLRERSLEARTAAYCGIFIGAASLFSGDYYDARLMWILLLLAAVRPAPVTVASPR</sequence>
<organism evidence="7 8">
    <name type="scientific">Actinoplanes sichuanensis</name>
    <dbReference type="NCBI Taxonomy" id="512349"/>
    <lineage>
        <taxon>Bacteria</taxon>
        <taxon>Bacillati</taxon>
        <taxon>Actinomycetota</taxon>
        <taxon>Actinomycetes</taxon>
        <taxon>Micromonosporales</taxon>
        <taxon>Micromonosporaceae</taxon>
        <taxon>Actinoplanes</taxon>
    </lineage>
</organism>
<feature type="transmembrane region" description="Helical" evidence="5">
    <location>
        <begin position="233"/>
        <end position="255"/>
    </location>
</feature>
<feature type="domain" description="O-antigen ligase-related" evidence="6">
    <location>
        <begin position="193"/>
        <end position="329"/>
    </location>
</feature>
<dbReference type="InterPro" id="IPR007016">
    <property type="entry name" value="O-antigen_ligase-rel_domated"/>
</dbReference>
<dbReference type="RefSeq" id="WP_317794945.1">
    <property type="nucleotide sequence ID" value="NZ_AP028461.1"/>
</dbReference>
<feature type="transmembrane region" description="Helical" evidence="5">
    <location>
        <begin position="125"/>
        <end position="141"/>
    </location>
</feature>
<evidence type="ECO:0000256" key="3">
    <source>
        <dbReference type="ARBA" id="ARBA00022989"/>
    </source>
</evidence>
<keyword evidence="3 5" id="KW-1133">Transmembrane helix</keyword>
<evidence type="ECO:0000256" key="2">
    <source>
        <dbReference type="ARBA" id="ARBA00022692"/>
    </source>
</evidence>
<dbReference type="GO" id="GO:0016874">
    <property type="term" value="F:ligase activity"/>
    <property type="evidence" value="ECO:0007669"/>
    <property type="project" value="UniProtKB-KW"/>
</dbReference>
<gene>
    <name evidence="7" type="ORF">ACFQ5G_52000</name>
</gene>
<evidence type="ECO:0000256" key="4">
    <source>
        <dbReference type="ARBA" id="ARBA00023136"/>
    </source>
</evidence>
<name>A0ABW4AUP6_9ACTN</name>
<evidence type="ECO:0000313" key="8">
    <source>
        <dbReference type="Proteomes" id="UP001597183"/>
    </source>
</evidence>
<keyword evidence="8" id="KW-1185">Reference proteome</keyword>
<dbReference type="EMBL" id="JBHTMK010000076">
    <property type="protein sequence ID" value="MFD1373907.1"/>
    <property type="molecule type" value="Genomic_DNA"/>
</dbReference>
<keyword evidence="4 5" id="KW-0472">Membrane</keyword>
<evidence type="ECO:0000256" key="5">
    <source>
        <dbReference type="SAM" id="Phobius"/>
    </source>
</evidence>
<comment type="subcellular location">
    <subcellularLocation>
        <location evidence="1">Membrane</location>
        <topology evidence="1">Multi-pass membrane protein</topology>
    </subcellularLocation>
</comment>
<dbReference type="PANTHER" id="PTHR37422">
    <property type="entry name" value="TEICHURONIC ACID BIOSYNTHESIS PROTEIN TUAE"/>
    <property type="match status" value="1"/>
</dbReference>
<dbReference type="Proteomes" id="UP001597183">
    <property type="component" value="Unassembled WGS sequence"/>
</dbReference>
<dbReference type="InterPro" id="IPR051533">
    <property type="entry name" value="WaaL-like"/>
</dbReference>
<evidence type="ECO:0000313" key="7">
    <source>
        <dbReference type="EMBL" id="MFD1373907.1"/>
    </source>
</evidence>
<feature type="transmembrane region" description="Helical" evidence="5">
    <location>
        <begin position="40"/>
        <end position="57"/>
    </location>
</feature>
<accession>A0ABW4AUP6</accession>
<feature type="transmembrane region" description="Helical" evidence="5">
    <location>
        <begin position="205"/>
        <end position="221"/>
    </location>
</feature>
<feature type="transmembrane region" description="Helical" evidence="5">
    <location>
        <begin position="351"/>
        <end position="369"/>
    </location>
</feature>
<proteinExistence type="predicted"/>
<dbReference type="PANTHER" id="PTHR37422:SF13">
    <property type="entry name" value="LIPOPOLYSACCHARIDE BIOSYNTHESIS PROTEIN PA4999-RELATED"/>
    <property type="match status" value="1"/>
</dbReference>
<evidence type="ECO:0000259" key="6">
    <source>
        <dbReference type="Pfam" id="PF04932"/>
    </source>
</evidence>
<feature type="transmembrane region" description="Helical" evidence="5">
    <location>
        <begin position="69"/>
        <end position="87"/>
    </location>
</feature>
<reference evidence="8" key="1">
    <citation type="journal article" date="2019" name="Int. J. Syst. Evol. Microbiol.">
        <title>The Global Catalogue of Microorganisms (GCM) 10K type strain sequencing project: providing services to taxonomists for standard genome sequencing and annotation.</title>
        <authorList>
            <consortium name="The Broad Institute Genomics Platform"/>
            <consortium name="The Broad Institute Genome Sequencing Center for Infectious Disease"/>
            <person name="Wu L."/>
            <person name="Ma J."/>
        </authorList>
    </citation>
    <scope>NUCLEOTIDE SEQUENCE [LARGE SCALE GENOMIC DNA]</scope>
    <source>
        <strain evidence="8">CCM 7526</strain>
    </source>
</reference>
<dbReference type="Pfam" id="PF04932">
    <property type="entry name" value="Wzy_C"/>
    <property type="match status" value="1"/>
</dbReference>
<feature type="transmembrane region" description="Helical" evidence="5">
    <location>
        <begin position="93"/>
        <end position="113"/>
    </location>
</feature>
<evidence type="ECO:0000256" key="1">
    <source>
        <dbReference type="ARBA" id="ARBA00004141"/>
    </source>
</evidence>
<keyword evidence="2 5" id="KW-0812">Transmembrane</keyword>